<dbReference type="Proteomes" id="UP000004848">
    <property type="component" value="Unassembled WGS sequence"/>
</dbReference>
<reference evidence="1 2" key="1">
    <citation type="submission" date="2006-05" db="EMBL/GenBank/DDBJ databases">
        <authorList>
            <person name="King G."/>
            <person name="Ferriera S."/>
            <person name="Johnson J."/>
            <person name="Kravitz S."/>
            <person name="Beeson K."/>
            <person name="Sutton G."/>
            <person name="Rogers Y.-H."/>
            <person name="Friedman R."/>
            <person name="Frazier M."/>
            <person name="Venter J.C."/>
        </authorList>
    </citation>
    <scope>NUCLEOTIDE SEQUENCE [LARGE SCALE GENOMIC DNA]</scope>
    <source>
        <strain evidence="2">ATCC 25650 / DSM 13394 / JCM 20685 / NBRC 16684 / NCIMB 2208 / IAM 12614 / B1</strain>
    </source>
</reference>
<dbReference type="EMBL" id="AAUW01000001">
    <property type="protein sequence ID" value="EAV46056.1"/>
    <property type="molecule type" value="Genomic_DNA"/>
</dbReference>
<evidence type="ECO:0000313" key="1">
    <source>
        <dbReference type="EMBL" id="EAV46056.1"/>
    </source>
</evidence>
<protein>
    <submittedName>
        <fullName evidence="1">Uncharacterized protein</fullName>
    </submittedName>
</protein>
<sequence>MSARAFCLLAPLWFLAPVEKTTVQQKHPRYLDQGQLWASIAKAAILQVHDSATLPGSLLQEGAPQHLETV</sequence>
<name>A0NLW1_ROSAI</name>
<evidence type="ECO:0000313" key="2">
    <source>
        <dbReference type="Proteomes" id="UP000004848"/>
    </source>
</evidence>
<dbReference type="AlphaFoldDB" id="A0NLW1"/>
<proteinExistence type="predicted"/>
<organism evidence="1 2">
    <name type="scientific">Roseibium aggregatum (strain ATCC 25650 / DSM 13394 / JCM 20685 / NBRC 16684 / NCIMB 2208 / IAM 12614 / B1)</name>
    <name type="common">Stappia aggregata</name>
    <dbReference type="NCBI Taxonomy" id="384765"/>
    <lineage>
        <taxon>Bacteria</taxon>
        <taxon>Pseudomonadati</taxon>
        <taxon>Pseudomonadota</taxon>
        <taxon>Alphaproteobacteria</taxon>
        <taxon>Hyphomicrobiales</taxon>
        <taxon>Stappiaceae</taxon>
        <taxon>Roseibium</taxon>
    </lineage>
</organism>
<accession>A0NLW1</accession>
<gene>
    <name evidence="1" type="ORF">SIAM614_09518</name>
</gene>
<comment type="caution">
    <text evidence="1">The sequence shown here is derived from an EMBL/GenBank/DDBJ whole genome shotgun (WGS) entry which is preliminary data.</text>
</comment>